<keyword evidence="1" id="KW-0175">Coiled coil</keyword>
<feature type="transmembrane region" description="Helical" evidence="2">
    <location>
        <begin position="6"/>
        <end position="28"/>
    </location>
</feature>
<evidence type="ECO:0000313" key="3">
    <source>
        <dbReference type="EMBL" id="SCY88348.1"/>
    </source>
</evidence>
<gene>
    <name evidence="3" type="ORF">SAMN05720606_11199</name>
</gene>
<dbReference type="Proteomes" id="UP000198538">
    <property type="component" value="Unassembled WGS sequence"/>
</dbReference>
<sequence length="71" mass="8294">MELFTAFIAVFVCIIFVLIVAAVVRYAVDSSKTSRKLDLLMKEVRDLRAEVRRFQHAKEQEDNKHIIDEKV</sequence>
<organism evidence="3 4">
    <name type="scientific">Paenibacillus polysaccharolyticus</name>
    <dbReference type="NCBI Taxonomy" id="582692"/>
    <lineage>
        <taxon>Bacteria</taxon>
        <taxon>Bacillati</taxon>
        <taxon>Bacillota</taxon>
        <taxon>Bacilli</taxon>
        <taxon>Bacillales</taxon>
        <taxon>Paenibacillaceae</taxon>
        <taxon>Paenibacillus</taxon>
    </lineage>
</organism>
<keyword evidence="2" id="KW-1133">Transmembrane helix</keyword>
<keyword evidence="2" id="KW-0472">Membrane</keyword>
<feature type="coiled-coil region" evidence="1">
    <location>
        <begin position="30"/>
        <end position="64"/>
    </location>
</feature>
<reference evidence="4" key="1">
    <citation type="submission" date="2016-10" db="EMBL/GenBank/DDBJ databases">
        <authorList>
            <person name="Varghese N."/>
            <person name="Submissions S."/>
        </authorList>
    </citation>
    <scope>NUCLEOTIDE SEQUENCE [LARGE SCALE GENOMIC DNA]</scope>
    <source>
        <strain evidence="4">BL9</strain>
    </source>
</reference>
<dbReference type="STRING" id="582692.SAMN05720606_11199"/>
<keyword evidence="2" id="KW-0812">Transmembrane</keyword>
<keyword evidence="4" id="KW-1185">Reference proteome</keyword>
<proteinExistence type="predicted"/>
<dbReference type="RefSeq" id="WP_090921963.1">
    <property type="nucleotide sequence ID" value="NZ_FMVM01000011.1"/>
</dbReference>
<evidence type="ECO:0000256" key="1">
    <source>
        <dbReference type="SAM" id="Coils"/>
    </source>
</evidence>
<evidence type="ECO:0000256" key="2">
    <source>
        <dbReference type="SAM" id="Phobius"/>
    </source>
</evidence>
<evidence type="ECO:0008006" key="5">
    <source>
        <dbReference type="Google" id="ProtNLM"/>
    </source>
</evidence>
<accession>A0A1G5JKV4</accession>
<protein>
    <recommendedName>
        <fullName evidence="5">Phage shock protein B</fullName>
    </recommendedName>
</protein>
<evidence type="ECO:0000313" key="4">
    <source>
        <dbReference type="Proteomes" id="UP000198538"/>
    </source>
</evidence>
<dbReference type="AlphaFoldDB" id="A0A1G5JKV4"/>
<name>A0A1G5JKV4_9BACL</name>
<dbReference type="EMBL" id="FMVM01000011">
    <property type="protein sequence ID" value="SCY88348.1"/>
    <property type="molecule type" value="Genomic_DNA"/>
</dbReference>